<reference evidence="8" key="1">
    <citation type="submission" date="2017-10" db="EMBL/GenBank/DDBJ databases">
        <title>Genome-wide analysis of the first isolated strain mycoplasma dispar GS01.</title>
        <authorList>
            <person name="Hao H."/>
            <person name="Chen S."/>
            <person name="Zhao P."/>
            <person name="Chu Y."/>
            <person name="Liu Y."/>
        </authorList>
    </citation>
    <scope>NUCLEOTIDE SEQUENCE [LARGE SCALE GENOMIC DNA]</scope>
    <source>
        <strain evidence="8">GS01</strain>
    </source>
</reference>
<keyword evidence="3" id="KW-1003">Cell membrane</keyword>
<keyword evidence="9" id="KW-1185">Reference proteome</keyword>
<dbReference type="InterPro" id="IPR051393">
    <property type="entry name" value="ABC_transporter_permease"/>
</dbReference>
<comment type="subcellular location">
    <subcellularLocation>
        <location evidence="1">Cell membrane</location>
        <topology evidence="1">Multi-pass membrane protein</topology>
    </subcellularLocation>
</comment>
<evidence type="ECO:0000313" key="9">
    <source>
        <dbReference type="Proteomes" id="UP000224629"/>
    </source>
</evidence>
<feature type="transmembrane region" description="Helical" evidence="7">
    <location>
        <begin position="34"/>
        <end position="54"/>
    </location>
</feature>
<dbReference type="RefSeq" id="WP_099451907.1">
    <property type="nucleotide sequence ID" value="NZ_CP024161.1"/>
</dbReference>
<dbReference type="Proteomes" id="UP000224629">
    <property type="component" value="Chromosome"/>
</dbReference>
<feature type="transmembrane region" description="Helical" evidence="7">
    <location>
        <begin position="282"/>
        <end position="302"/>
    </location>
</feature>
<evidence type="ECO:0000256" key="3">
    <source>
        <dbReference type="ARBA" id="ARBA00022475"/>
    </source>
</evidence>
<keyword evidence="6 7" id="KW-0472">Membrane</keyword>
<feature type="transmembrane region" description="Helical" evidence="7">
    <location>
        <begin position="175"/>
        <end position="198"/>
    </location>
</feature>
<keyword evidence="4 7" id="KW-0812">Transmembrane</keyword>
<dbReference type="InterPro" id="IPR035906">
    <property type="entry name" value="MetI-like_sf"/>
</dbReference>
<dbReference type="Gene3D" id="1.10.3720.10">
    <property type="entry name" value="MetI-like"/>
    <property type="match status" value="1"/>
</dbReference>
<name>A0ABN5DRS3_9BACT</name>
<dbReference type="SUPFAM" id="SSF161098">
    <property type="entry name" value="MetI-like"/>
    <property type="match status" value="1"/>
</dbReference>
<evidence type="ECO:0000256" key="1">
    <source>
        <dbReference type="ARBA" id="ARBA00004651"/>
    </source>
</evidence>
<dbReference type="PANTHER" id="PTHR30193">
    <property type="entry name" value="ABC TRANSPORTER PERMEASE PROTEIN"/>
    <property type="match status" value="1"/>
</dbReference>
<sequence>MIKIKFSPLIRKVDVLTIKKNNLKNLIFSKNMQAILLLAPLLIFLFTFSVYPIFQSLFNSFKVGSGLNWQTGFGNFKSLFAKSSFNDALKNSTILFFLSSPISLLVGFIIALLLTKLNNKIIRSFFISGLYSQFFISAFAIGIAFSFLFGQKNVFAKFLGLNFSFVGGEKRINLIWLYLIYQLWRSIPFNSVLFFFAISSVNAKYKKNLKIDKISLKDRIFNLYFKEISNQFMVIAYTNFVFATMLYPSVITGNLNLDLNNGHTLASYILNVRDDLGQQSTASFVSFLYLLAIFSTFVVFRVKTWKWVYKKIKQKRVKNAIKN</sequence>
<feature type="transmembrane region" description="Helical" evidence="7">
    <location>
        <begin position="94"/>
        <end position="114"/>
    </location>
</feature>
<evidence type="ECO:0000256" key="4">
    <source>
        <dbReference type="ARBA" id="ARBA00022692"/>
    </source>
</evidence>
<organism evidence="8 9">
    <name type="scientific">Mesomycoplasma dispar</name>
    <dbReference type="NCBI Taxonomy" id="86660"/>
    <lineage>
        <taxon>Bacteria</taxon>
        <taxon>Bacillati</taxon>
        <taxon>Mycoplasmatota</taxon>
        <taxon>Mycoplasmoidales</taxon>
        <taxon>Metamycoplasmataceae</taxon>
        <taxon>Mesomycoplasma</taxon>
    </lineage>
</organism>
<gene>
    <name evidence="8" type="ORF">CSW10_01760</name>
</gene>
<keyword evidence="5 7" id="KW-1133">Transmembrane helix</keyword>
<evidence type="ECO:0000256" key="6">
    <source>
        <dbReference type="ARBA" id="ARBA00023136"/>
    </source>
</evidence>
<dbReference type="PANTHER" id="PTHR30193:SF37">
    <property type="entry name" value="INNER MEMBRANE ABC TRANSPORTER PERMEASE PROTEIN YCJO"/>
    <property type="match status" value="1"/>
</dbReference>
<protein>
    <submittedName>
        <fullName evidence="8">ABC transporter permease</fullName>
    </submittedName>
</protein>
<keyword evidence="2" id="KW-0813">Transport</keyword>
<evidence type="ECO:0000256" key="5">
    <source>
        <dbReference type="ARBA" id="ARBA00022989"/>
    </source>
</evidence>
<evidence type="ECO:0000256" key="7">
    <source>
        <dbReference type="SAM" id="Phobius"/>
    </source>
</evidence>
<feature type="transmembrane region" description="Helical" evidence="7">
    <location>
        <begin position="232"/>
        <end position="251"/>
    </location>
</feature>
<dbReference type="EMBL" id="CP024161">
    <property type="protein sequence ID" value="ATP59659.1"/>
    <property type="molecule type" value="Genomic_DNA"/>
</dbReference>
<evidence type="ECO:0000256" key="2">
    <source>
        <dbReference type="ARBA" id="ARBA00022448"/>
    </source>
</evidence>
<accession>A0ABN5DRS3</accession>
<evidence type="ECO:0000313" key="8">
    <source>
        <dbReference type="EMBL" id="ATP59659.1"/>
    </source>
</evidence>
<feature type="transmembrane region" description="Helical" evidence="7">
    <location>
        <begin position="126"/>
        <end position="149"/>
    </location>
</feature>
<proteinExistence type="predicted"/>